<protein>
    <submittedName>
        <fullName evidence="1">Uncharacterized protein</fullName>
    </submittedName>
</protein>
<dbReference type="InterPro" id="IPR032675">
    <property type="entry name" value="LRR_dom_sf"/>
</dbReference>
<reference evidence="1" key="1">
    <citation type="submission" date="2023-03" db="EMBL/GenBank/DDBJ databases">
        <title>Massive genome expansion in bonnet fungi (Mycena s.s.) driven by repeated elements and novel gene families across ecological guilds.</title>
        <authorList>
            <consortium name="Lawrence Berkeley National Laboratory"/>
            <person name="Harder C.B."/>
            <person name="Miyauchi S."/>
            <person name="Viragh M."/>
            <person name="Kuo A."/>
            <person name="Thoen E."/>
            <person name="Andreopoulos B."/>
            <person name="Lu D."/>
            <person name="Skrede I."/>
            <person name="Drula E."/>
            <person name="Henrissat B."/>
            <person name="Morin E."/>
            <person name="Kohler A."/>
            <person name="Barry K."/>
            <person name="LaButti K."/>
            <person name="Morin E."/>
            <person name="Salamov A."/>
            <person name="Lipzen A."/>
            <person name="Mereny Z."/>
            <person name="Hegedus B."/>
            <person name="Baldrian P."/>
            <person name="Stursova M."/>
            <person name="Weitz H."/>
            <person name="Taylor A."/>
            <person name="Grigoriev I.V."/>
            <person name="Nagy L.G."/>
            <person name="Martin F."/>
            <person name="Kauserud H."/>
        </authorList>
    </citation>
    <scope>NUCLEOTIDE SEQUENCE</scope>
    <source>
        <strain evidence="1">CBHHK182m</strain>
    </source>
</reference>
<proteinExistence type="predicted"/>
<evidence type="ECO:0000313" key="1">
    <source>
        <dbReference type="EMBL" id="KAJ7711804.1"/>
    </source>
</evidence>
<name>A0AAD7MDL0_9AGAR</name>
<comment type="caution">
    <text evidence="1">The sequence shown here is derived from an EMBL/GenBank/DDBJ whole genome shotgun (WGS) entry which is preliminary data.</text>
</comment>
<evidence type="ECO:0000313" key="2">
    <source>
        <dbReference type="Proteomes" id="UP001215598"/>
    </source>
</evidence>
<sequence>MPFLALDDWRWQGLAGSAPQLQSLTISTECVAQPLDDCGFMACFPWTQLTSLDMLHTPLNADIWHEILRQCAHLRVGNFTIQSNPAYINQRVITLLPLRSLTIRFQSEFRARFFDATVFHLVSFPALEALRITARLDRADSTSFVHWMQRQSRHIRSLTLDIQLADDILLDILRDHADLHELTLHFHYGAARQSRFFSRASQDGLLRALRTLIIFGGIDYDTVGGTSSRASFHIGAVSDLVKTATTWAALGPKDNWEFQLFATHEILFAVREGLLQVDSNLAIVSYVIPPPSGLERYHPRYPTTTSIRVRRRYS</sequence>
<keyword evidence="2" id="KW-1185">Reference proteome</keyword>
<dbReference type="Proteomes" id="UP001215598">
    <property type="component" value="Unassembled WGS sequence"/>
</dbReference>
<gene>
    <name evidence="1" type="ORF">B0H16DRAFT_1744808</name>
</gene>
<dbReference type="EMBL" id="JARKIB010000385">
    <property type="protein sequence ID" value="KAJ7711804.1"/>
    <property type="molecule type" value="Genomic_DNA"/>
</dbReference>
<accession>A0AAD7MDL0</accession>
<dbReference type="AlphaFoldDB" id="A0AAD7MDL0"/>
<organism evidence="1 2">
    <name type="scientific">Mycena metata</name>
    <dbReference type="NCBI Taxonomy" id="1033252"/>
    <lineage>
        <taxon>Eukaryota</taxon>
        <taxon>Fungi</taxon>
        <taxon>Dikarya</taxon>
        <taxon>Basidiomycota</taxon>
        <taxon>Agaricomycotina</taxon>
        <taxon>Agaricomycetes</taxon>
        <taxon>Agaricomycetidae</taxon>
        <taxon>Agaricales</taxon>
        <taxon>Marasmiineae</taxon>
        <taxon>Mycenaceae</taxon>
        <taxon>Mycena</taxon>
    </lineage>
</organism>
<dbReference type="Gene3D" id="3.80.10.10">
    <property type="entry name" value="Ribonuclease Inhibitor"/>
    <property type="match status" value="1"/>
</dbReference>